<keyword evidence="7" id="KW-0472">Membrane</keyword>
<comment type="function">
    <text evidence="7">Putative Notch ligand involved in the mediation of Notch signaling.</text>
</comment>
<dbReference type="GO" id="GO:0005886">
    <property type="term" value="C:plasma membrane"/>
    <property type="evidence" value="ECO:0007669"/>
    <property type="project" value="TreeGrafter"/>
</dbReference>
<evidence type="ECO:0000256" key="4">
    <source>
        <dbReference type="ARBA" id="ARBA00023157"/>
    </source>
</evidence>
<evidence type="ECO:0000256" key="6">
    <source>
        <dbReference type="PROSITE-ProRule" id="PRU00377"/>
    </source>
</evidence>
<feature type="domain" description="EGF-like" evidence="9">
    <location>
        <begin position="184"/>
        <end position="224"/>
    </location>
</feature>
<dbReference type="OrthoDB" id="10014052at2759"/>
<evidence type="ECO:0000313" key="11">
    <source>
        <dbReference type="EMBL" id="PIC37057.1"/>
    </source>
</evidence>
<dbReference type="GO" id="GO:0007219">
    <property type="term" value="P:Notch signaling pathway"/>
    <property type="evidence" value="ECO:0007669"/>
    <property type="project" value="InterPro"/>
</dbReference>
<feature type="chain" id="PRO_5013720992" description="Delta-like protein" evidence="8">
    <location>
        <begin position="25"/>
        <end position="272"/>
    </location>
</feature>
<feature type="signal peptide" evidence="8">
    <location>
        <begin position="1"/>
        <end position="24"/>
    </location>
</feature>
<dbReference type="STRING" id="1611254.A0A2G5UC08"/>
<evidence type="ECO:0000256" key="8">
    <source>
        <dbReference type="SAM" id="SignalP"/>
    </source>
</evidence>
<dbReference type="AlphaFoldDB" id="A0A2G5UC08"/>
<dbReference type="GO" id="GO:0005112">
    <property type="term" value="F:Notch binding"/>
    <property type="evidence" value="ECO:0007669"/>
    <property type="project" value="InterPro"/>
</dbReference>
<dbReference type="PROSITE" id="PS51051">
    <property type="entry name" value="DSL"/>
    <property type="match status" value="1"/>
</dbReference>
<evidence type="ECO:0000259" key="9">
    <source>
        <dbReference type="PROSITE" id="PS50026"/>
    </source>
</evidence>
<evidence type="ECO:0000256" key="7">
    <source>
        <dbReference type="RuleBase" id="RU280815"/>
    </source>
</evidence>
<sequence>MSPNPYISLFPLLTLLLLIPNSYSSAEGGHGYLEVRLKSPFVLNVTVTVTPDIFSSPTNKSVYSMPLVPDRTQILTNLPAKFHRPGTVLINTGPFNKFGLDYATFKFDRYNTMKKDTVPIYLVLPFTGLKISFLCDRNWHGPYCDKFCNQDHADIINRRCTHNGTLGCPKDFHGPNCDIPLDQSSDQCQCSNGGYCISEFQNPEDTVDRLICECPVGFEGDHCETKQHDYELNMKKKRYGTPGKQALLEQFERDSAVINELHPQFDPHVHKN</sequence>
<keyword evidence="12" id="KW-1185">Reference proteome</keyword>
<evidence type="ECO:0000313" key="12">
    <source>
        <dbReference type="Proteomes" id="UP000230233"/>
    </source>
</evidence>
<dbReference type="Gene3D" id="2.10.25.140">
    <property type="match status" value="1"/>
</dbReference>
<protein>
    <recommendedName>
        <fullName evidence="7">Delta-like protein</fullName>
    </recommendedName>
</protein>
<dbReference type="CDD" id="cd00054">
    <property type="entry name" value="EGF_CA"/>
    <property type="match status" value="1"/>
</dbReference>
<dbReference type="InterPro" id="IPR039178">
    <property type="entry name" value="Lag2"/>
</dbReference>
<comment type="caution">
    <text evidence="11">The sequence shown here is derived from an EMBL/GenBank/DDBJ whole genome shotgun (WGS) entry which is preliminary data.</text>
</comment>
<dbReference type="InterPro" id="IPR000742">
    <property type="entry name" value="EGF"/>
</dbReference>
<keyword evidence="7 8" id="KW-0732">Signal</keyword>
<comment type="caution">
    <text evidence="5">Lacks conserved residue(s) required for the propagation of feature annotation.</text>
</comment>
<evidence type="ECO:0000256" key="2">
    <source>
        <dbReference type="ARBA" id="ARBA00022536"/>
    </source>
</evidence>
<keyword evidence="3 7" id="KW-0677">Repeat</keyword>
<dbReference type="PROSITE" id="PS01186">
    <property type="entry name" value="EGF_2"/>
    <property type="match status" value="1"/>
</dbReference>
<dbReference type="EMBL" id="PDUG01000004">
    <property type="protein sequence ID" value="PIC37057.1"/>
    <property type="molecule type" value="Genomic_DNA"/>
</dbReference>
<dbReference type="SMART" id="SM00051">
    <property type="entry name" value="DSL"/>
    <property type="match status" value="1"/>
</dbReference>
<dbReference type="PANTHER" id="PTHR22669">
    <property type="entry name" value="DELTA/SERRATE/LAG-2 DOMAIN PROTEIN"/>
    <property type="match status" value="1"/>
</dbReference>
<keyword evidence="2 5" id="KW-0245">EGF-like domain</keyword>
<feature type="disulfide bond" evidence="6">
    <location>
        <begin position="135"/>
        <end position="144"/>
    </location>
</feature>
<dbReference type="Pfam" id="PF01414">
    <property type="entry name" value="DSL"/>
    <property type="match status" value="1"/>
</dbReference>
<keyword evidence="7" id="KW-1133">Transmembrane helix</keyword>
<comment type="subcellular location">
    <subcellularLocation>
        <location evidence="7">Membrane</location>
        <topology evidence="7">Single-pass type I membrane protein</topology>
    </subcellularLocation>
</comment>
<name>A0A2G5UC08_9PELO</name>
<dbReference type="PANTHER" id="PTHR22669:SF1">
    <property type="entry name" value="DELTA-LIKE PROTEIN DSL-1"/>
    <property type="match status" value="1"/>
</dbReference>
<gene>
    <name evidence="11" type="primary">Cnig_chr_IV.g15829</name>
    <name evidence="11" type="ORF">B9Z55_015829</name>
</gene>
<keyword evidence="7" id="KW-0812">Transmembrane</keyword>
<keyword evidence="4 5" id="KW-1015">Disulfide bond</keyword>
<dbReference type="SUPFAM" id="SSF57196">
    <property type="entry name" value="EGF/Laminin"/>
    <property type="match status" value="1"/>
</dbReference>
<dbReference type="GO" id="GO:0001708">
    <property type="term" value="P:cell fate specification"/>
    <property type="evidence" value="ECO:0007669"/>
    <property type="project" value="InterPro"/>
</dbReference>
<proteinExistence type="predicted"/>
<dbReference type="Gene3D" id="2.10.25.10">
    <property type="entry name" value="Laminin"/>
    <property type="match status" value="1"/>
</dbReference>
<organism evidence="11 12">
    <name type="scientific">Caenorhabditis nigoni</name>
    <dbReference type="NCBI Taxonomy" id="1611254"/>
    <lineage>
        <taxon>Eukaryota</taxon>
        <taxon>Metazoa</taxon>
        <taxon>Ecdysozoa</taxon>
        <taxon>Nematoda</taxon>
        <taxon>Chromadorea</taxon>
        <taxon>Rhabditida</taxon>
        <taxon>Rhabditina</taxon>
        <taxon>Rhabditomorpha</taxon>
        <taxon>Rhabditoidea</taxon>
        <taxon>Rhabditidae</taxon>
        <taxon>Peloderinae</taxon>
        <taxon>Caenorhabditis</taxon>
    </lineage>
</organism>
<dbReference type="InterPro" id="IPR001774">
    <property type="entry name" value="DSL"/>
</dbReference>
<reference evidence="12" key="1">
    <citation type="submission" date="2017-10" db="EMBL/GenBank/DDBJ databases">
        <title>Rapid genome shrinkage in a self-fertile nematode reveals novel sperm competition proteins.</title>
        <authorList>
            <person name="Yin D."/>
            <person name="Schwarz E.M."/>
            <person name="Thomas C.G."/>
            <person name="Felde R.L."/>
            <person name="Korf I.F."/>
            <person name="Cutter A.D."/>
            <person name="Schartner C.M."/>
            <person name="Ralston E.J."/>
            <person name="Meyer B.J."/>
            <person name="Haag E.S."/>
        </authorList>
    </citation>
    <scope>NUCLEOTIDE SEQUENCE [LARGE SCALE GENOMIC DNA]</scope>
    <source>
        <strain evidence="12">JU1422</strain>
    </source>
</reference>
<keyword evidence="1 7" id="KW-0217">Developmental protein</keyword>
<feature type="domain" description="DSL" evidence="10">
    <location>
        <begin position="133"/>
        <end position="177"/>
    </location>
</feature>
<accession>A0A2G5UC08</accession>
<evidence type="ECO:0000256" key="3">
    <source>
        <dbReference type="ARBA" id="ARBA00022737"/>
    </source>
</evidence>
<dbReference type="Proteomes" id="UP000230233">
    <property type="component" value="Chromosome IV"/>
</dbReference>
<evidence type="ECO:0000256" key="5">
    <source>
        <dbReference type="PROSITE-ProRule" id="PRU00076"/>
    </source>
</evidence>
<dbReference type="PROSITE" id="PS00022">
    <property type="entry name" value="EGF_1"/>
    <property type="match status" value="1"/>
</dbReference>
<dbReference type="PROSITE" id="PS50026">
    <property type="entry name" value="EGF_3"/>
    <property type="match status" value="1"/>
</dbReference>
<evidence type="ECO:0000256" key="1">
    <source>
        <dbReference type="ARBA" id="ARBA00022473"/>
    </source>
</evidence>
<feature type="disulfide bond" evidence="6">
    <location>
        <begin position="168"/>
        <end position="177"/>
    </location>
</feature>
<evidence type="ECO:0000259" key="10">
    <source>
        <dbReference type="PROSITE" id="PS51051"/>
    </source>
</evidence>
<feature type="disulfide bond" evidence="5">
    <location>
        <begin position="214"/>
        <end position="223"/>
    </location>
</feature>
<feature type="disulfide bond" evidence="6">
    <location>
        <begin position="148"/>
        <end position="160"/>
    </location>
</feature>